<evidence type="ECO:0000313" key="2">
    <source>
        <dbReference type="Proteomes" id="UP000322553"/>
    </source>
</evidence>
<dbReference type="AlphaFoldDB" id="A0A1S1NW42"/>
<dbReference type="InterPro" id="IPR008861">
    <property type="entry name" value="GpX-like"/>
</dbReference>
<protein>
    <submittedName>
        <fullName evidence="1">Phage tail protein</fullName>
    </submittedName>
</protein>
<dbReference type="Proteomes" id="UP000322553">
    <property type="component" value="Chromosome"/>
</dbReference>
<organism evidence="1 2">
    <name type="scientific">Kushneria phosphatilytica</name>
    <dbReference type="NCBI Taxonomy" id="657387"/>
    <lineage>
        <taxon>Bacteria</taxon>
        <taxon>Pseudomonadati</taxon>
        <taxon>Pseudomonadota</taxon>
        <taxon>Gammaproteobacteria</taxon>
        <taxon>Oceanospirillales</taxon>
        <taxon>Halomonadaceae</taxon>
        <taxon>Kushneria</taxon>
    </lineage>
</organism>
<accession>A0A1S1NW42</accession>
<keyword evidence="2" id="KW-1185">Reference proteome</keyword>
<name>A0A1S1NW42_9GAMM</name>
<evidence type="ECO:0000313" key="1">
    <source>
        <dbReference type="EMBL" id="QEL12219.1"/>
    </source>
</evidence>
<dbReference type="Pfam" id="PF05489">
    <property type="entry name" value="Phage_tail_X"/>
    <property type="match status" value="1"/>
</dbReference>
<reference evidence="1 2" key="1">
    <citation type="submission" date="2019-08" db="EMBL/GenBank/DDBJ databases">
        <title>Complete genome sequence of Kushneria sp. YCWA18, a halophilic phosphate-solubilizing bacterium isolated from Daqiao saltern in China.</title>
        <authorList>
            <person name="Du G.-X."/>
            <person name="Qu L.-Y."/>
        </authorList>
    </citation>
    <scope>NUCLEOTIDE SEQUENCE [LARGE SCALE GENOMIC DNA]</scope>
    <source>
        <strain evidence="1 2">YCWA18</strain>
    </source>
</reference>
<dbReference type="STRING" id="657387.BH688_07745"/>
<dbReference type="OrthoDB" id="8759063at2"/>
<sequence>MARTVRSQQGDTLDRLCQRYYGRTDVTERVYAANPGLCELGPILPMATAITLPDITTPAPKARTVQLWD</sequence>
<proteinExistence type="predicted"/>
<dbReference type="KEGG" id="kuy:FY550_14475"/>
<gene>
    <name evidence="1" type="ORF">FY550_14475</name>
</gene>
<dbReference type="EMBL" id="CP043420">
    <property type="protein sequence ID" value="QEL12219.1"/>
    <property type="molecule type" value="Genomic_DNA"/>
</dbReference>
<dbReference type="RefSeq" id="WP_070978091.1">
    <property type="nucleotide sequence ID" value="NZ_CP043420.1"/>
</dbReference>